<accession>A0A6G8RZT2</accession>
<evidence type="ECO:0008006" key="3">
    <source>
        <dbReference type="Google" id="ProtNLM"/>
    </source>
</evidence>
<dbReference type="AlphaFoldDB" id="A0A6G8RZT2"/>
<reference evidence="1 2" key="1">
    <citation type="submission" date="2020-03" db="EMBL/GenBank/DDBJ databases">
        <authorList>
            <person name="Zhu W."/>
        </authorList>
    </citation>
    <scope>NUCLEOTIDE SEQUENCE [LARGE SCALE GENOMIC DNA]</scope>
    <source>
        <strain evidence="1 2">323-1</strain>
    </source>
</reference>
<dbReference type="RefSeq" id="WP_166012491.1">
    <property type="nucleotide sequence ID" value="NZ_CP049801.1"/>
</dbReference>
<evidence type="ECO:0000313" key="1">
    <source>
        <dbReference type="EMBL" id="QIO07308.1"/>
    </source>
</evidence>
<name>A0A6G8RZT2_9GAMM</name>
<gene>
    <name evidence="1" type="ORF">G8E00_15860</name>
</gene>
<proteinExistence type="predicted"/>
<protein>
    <recommendedName>
        <fullName evidence="3">PhoP regulatory network protein YrbL</fullName>
    </recommendedName>
</protein>
<dbReference type="Pfam" id="PF10707">
    <property type="entry name" value="YrbL-PhoP_reg"/>
    <property type="match status" value="1"/>
</dbReference>
<dbReference type="EMBL" id="CP049801">
    <property type="protein sequence ID" value="QIO07308.1"/>
    <property type="molecule type" value="Genomic_DNA"/>
</dbReference>
<evidence type="ECO:0000313" key="2">
    <source>
        <dbReference type="Proteomes" id="UP000502297"/>
    </source>
</evidence>
<keyword evidence="2" id="KW-1185">Reference proteome</keyword>
<dbReference type="KEGG" id="asha:G8E00_15860"/>
<sequence>MYLKIENLKLIGQGCSKIVYQHPDDQNKIIKIMNPQRVSIHGGFKNHSKMKQRFAQGIYRHFRRELIQYLQLCKVNYQKNQFTFPVETPYGFIHTDQGLGLIAEKIVGPEEKSLTLEQLARTGQIQDKHLKALDEFFDACCDLHIVFAEVNIAGIMYTEHRNHKPEFVLVDGMGEKLFIPLRAMFKSINTRNVRKVEKDIKQKMRQMMEAPLASEQVFVQ</sequence>
<dbReference type="Proteomes" id="UP000502297">
    <property type="component" value="Chromosome"/>
</dbReference>
<dbReference type="InterPro" id="IPR019647">
    <property type="entry name" value="PhoP_reg_network_YrbL"/>
</dbReference>
<organism evidence="1 2">
    <name type="scientific">Acinetobacter shaoyimingii</name>
    <dbReference type="NCBI Taxonomy" id="2715164"/>
    <lineage>
        <taxon>Bacteria</taxon>
        <taxon>Pseudomonadati</taxon>
        <taxon>Pseudomonadota</taxon>
        <taxon>Gammaproteobacteria</taxon>
        <taxon>Moraxellales</taxon>
        <taxon>Moraxellaceae</taxon>
        <taxon>Acinetobacter</taxon>
    </lineage>
</organism>